<gene>
    <name evidence="3" type="ORF">QBC34DRAFT_390767</name>
</gene>
<accession>A0AAV9H4X6</accession>
<keyword evidence="2" id="KW-1133">Transmembrane helix</keyword>
<proteinExistence type="predicted"/>
<sequence length="572" mass="64299">MSAHKAKPSTFAYSFQDILASFGPRRQRLALVVLLVAGCISLLFLSFPFAVYGLSHGPQWSTILARFHWTSHRASEELSDTAVPVNRTWPHPRFHLLVDSRRKDANLCKALFSAAIHGYPPPVLVGYRGIENMPLDIADLFELALWAISDYRSHIKGEDLVMWLGEDSLIQLPADITVRRFLQQKEVVEQRLANAYPDLNIHQGVLFPAAKRCPYEYCNTTDSEALPESSLPRDMYGTSQKESFLETKFTRPRYPAPGAFIGKAEHVASLLKASLKALKETTEPSPIESILWNRLFINQSLTRQNHTPSFFTQLTNTITNLLQPESITLHNTTPDLGIHLDYESRLFQPLTPSSSNDITPLPFSPPTLAISPSKLAAHLYTSPLLLPPELSPSLSPFANVFLPPLKRYHPPRQDQELPPDPVDEEREVAFQKQLDELKRDITWGGVRFITNIAVPRGSIPSVLITSGGVSFEETWKGMWYRPYGRLLLEAYLRIGGRVVGEDGEEEGGEAGRRWRWNVRGGRGGVWTDEGAWIRWEEVCGAFEDKMFGEGSDVREEEGKVEKQEGGSKAEGK</sequence>
<dbReference type="AlphaFoldDB" id="A0AAV9H4X6"/>
<dbReference type="PANTHER" id="PTHR36587:SF2">
    <property type="entry name" value="EXPRESSION SITE-ASSOCIATED GENE 3 (ESAG3)-LIKE PROTEIN"/>
    <property type="match status" value="1"/>
</dbReference>
<organism evidence="3 4">
    <name type="scientific">Podospora aff. communis PSN243</name>
    <dbReference type="NCBI Taxonomy" id="3040156"/>
    <lineage>
        <taxon>Eukaryota</taxon>
        <taxon>Fungi</taxon>
        <taxon>Dikarya</taxon>
        <taxon>Ascomycota</taxon>
        <taxon>Pezizomycotina</taxon>
        <taxon>Sordariomycetes</taxon>
        <taxon>Sordariomycetidae</taxon>
        <taxon>Sordariales</taxon>
        <taxon>Podosporaceae</taxon>
        <taxon>Podospora</taxon>
    </lineage>
</organism>
<name>A0AAV9H4X6_9PEZI</name>
<evidence type="ECO:0000256" key="2">
    <source>
        <dbReference type="SAM" id="Phobius"/>
    </source>
</evidence>
<reference evidence="3" key="1">
    <citation type="journal article" date="2023" name="Mol. Phylogenet. Evol.">
        <title>Genome-scale phylogeny and comparative genomics of the fungal order Sordariales.</title>
        <authorList>
            <person name="Hensen N."/>
            <person name="Bonometti L."/>
            <person name="Westerberg I."/>
            <person name="Brannstrom I.O."/>
            <person name="Guillou S."/>
            <person name="Cros-Aarteil S."/>
            <person name="Calhoun S."/>
            <person name="Haridas S."/>
            <person name="Kuo A."/>
            <person name="Mondo S."/>
            <person name="Pangilinan J."/>
            <person name="Riley R."/>
            <person name="LaButti K."/>
            <person name="Andreopoulos B."/>
            <person name="Lipzen A."/>
            <person name="Chen C."/>
            <person name="Yan M."/>
            <person name="Daum C."/>
            <person name="Ng V."/>
            <person name="Clum A."/>
            <person name="Steindorff A."/>
            <person name="Ohm R.A."/>
            <person name="Martin F."/>
            <person name="Silar P."/>
            <person name="Natvig D.O."/>
            <person name="Lalanne C."/>
            <person name="Gautier V."/>
            <person name="Ament-Velasquez S.L."/>
            <person name="Kruys A."/>
            <person name="Hutchinson M.I."/>
            <person name="Powell A.J."/>
            <person name="Barry K."/>
            <person name="Miller A.N."/>
            <person name="Grigoriev I.V."/>
            <person name="Debuchy R."/>
            <person name="Gladieux P."/>
            <person name="Hiltunen Thoren M."/>
            <person name="Johannesson H."/>
        </authorList>
    </citation>
    <scope>NUCLEOTIDE SEQUENCE</scope>
    <source>
        <strain evidence="3">PSN243</strain>
    </source>
</reference>
<dbReference type="CDD" id="cd22997">
    <property type="entry name" value="GT_LH"/>
    <property type="match status" value="1"/>
</dbReference>
<dbReference type="PANTHER" id="PTHR36587">
    <property type="entry name" value="EXPRESSION SITE-ASSOCIATED GENE 3 (ESAG3)-LIKE PROTEIN"/>
    <property type="match status" value="1"/>
</dbReference>
<keyword evidence="2" id="KW-0812">Transmembrane</keyword>
<evidence type="ECO:0000256" key="1">
    <source>
        <dbReference type="SAM" id="MobiDB-lite"/>
    </source>
</evidence>
<evidence type="ECO:0000313" key="3">
    <source>
        <dbReference type="EMBL" id="KAK4455726.1"/>
    </source>
</evidence>
<comment type="caution">
    <text evidence="3">The sequence shown here is derived from an EMBL/GenBank/DDBJ whole genome shotgun (WGS) entry which is preliminary data.</text>
</comment>
<protein>
    <submittedName>
        <fullName evidence="3">Uncharacterized protein</fullName>
    </submittedName>
</protein>
<dbReference type="EMBL" id="MU865914">
    <property type="protein sequence ID" value="KAK4455726.1"/>
    <property type="molecule type" value="Genomic_DNA"/>
</dbReference>
<reference evidence="3" key="2">
    <citation type="submission" date="2023-05" db="EMBL/GenBank/DDBJ databases">
        <authorList>
            <consortium name="Lawrence Berkeley National Laboratory"/>
            <person name="Steindorff A."/>
            <person name="Hensen N."/>
            <person name="Bonometti L."/>
            <person name="Westerberg I."/>
            <person name="Brannstrom I.O."/>
            <person name="Guillou S."/>
            <person name="Cros-Aarteil S."/>
            <person name="Calhoun S."/>
            <person name="Haridas S."/>
            <person name="Kuo A."/>
            <person name="Mondo S."/>
            <person name="Pangilinan J."/>
            <person name="Riley R."/>
            <person name="Labutti K."/>
            <person name="Andreopoulos B."/>
            <person name="Lipzen A."/>
            <person name="Chen C."/>
            <person name="Yanf M."/>
            <person name="Daum C."/>
            <person name="Ng V."/>
            <person name="Clum A."/>
            <person name="Ohm R."/>
            <person name="Martin F."/>
            <person name="Silar P."/>
            <person name="Natvig D."/>
            <person name="Lalanne C."/>
            <person name="Gautier V."/>
            <person name="Ament-Velasquez S.L."/>
            <person name="Kruys A."/>
            <person name="Hutchinson M.I."/>
            <person name="Powell A.J."/>
            <person name="Barry K."/>
            <person name="Miller A.N."/>
            <person name="Grigoriev I.V."/>
            <person name="Debuchy R."/>
            <person name="Gladieux P."/>
            <person name="Thoren M.H."/>
            <person name="Johannesson H."/>
        </authorList>
    </citation>
    <scope>NUCLEOTIDE SEQUENCE</scope>
    <source>
        <strain evidence="3">PSN243</strain>
    </source>
</reference>
<keyword evidence="2" id="KW-0472">Membrane</keyword>
<evidence type="ECO:0000313" key="4">
    <source>
        <dbReference type="Proteomes" id="UP001321760"/>
    </source>
</evidence>
<feature type="transmembrane region" description="Helical" evidence="2">
    <location>
        <begin position="29"/>
        <end position="54"/>
    </location>
</feature>
<feature type="region of interest" description="Disordered" evidence="1">
    <location>
        <begin position="549"/>
        <end position="572"/>
    </location>
</feature>
<dbReference type="Proteomes" id="UP001321760">
    <property type="component" value="Unassembled WGS sequence"/>
</dbReference>
<keyword evidence="4" id="KW-1185">Reference proteome</keyword>